<dbReference type="GO" id="GO:0008270">
    <property type="term" value="F:zinc ion binding"/>
    <property type="evidence" value="ECO:0007669"/>
    <property type="project" value="TreeGrafter"/>
</dbReference>
<feature type="region of interest" description="Disordered" evidence="5">
    <location>
        <begin position="321"/>
        <end position="386"/>
    </location>
</feature>
<dbReference type="Proteomes" id="UP000246740">
    <property type="component" value="Unassembled WGS sequence"/>
</dbReference>
<evidence type="ECO:0000256" key="1">
    <source>
        <dbReference type="ARBA" id="ARBA00001947"/>
    </source>
</evidence>
<dbReference type="InterPro" id="IPR011059">
    <property type="entry name" value="Metal-dep_hydrolase_composite"/>
</dbReference>
<keyword evidence="3" id="KW-0378">Hydrolase</keyword>
<feature type="region of interest" description="Disordered" evidence="5">
    <location>
        <begin position="281"/>
        <end position="302"/>
    </location>
</feature>
<dbReference type="SUPFAM" id="SSF51338">
    <property type="entry name" value="Composite domain of metallo-dependent hydrolases"/>
    <property type="match status" value="1"/>
</dbReference>
<dbReference type="GO" id="GO:0005829">
    <property type="term" value="C:cytosol"/>
    <property type="evidence" value="ECO:0007669"/>
    <property type="project" value="TreeGrafter"/>
</dbReference>
<feature type="region of interest" description="Disordered" evidence="5">
    <location>
        <begin position="53"/>
        <end position="120"/>
    </location>
</feature>
<feature type="compositionally biased region" description="Low complexity" evidence="5">
    <location>
        <begin position="364"/>
        <end position="378"/>
    </location>
</feature>
<feature type="region of interest" description="Disordered" evidence="5">
    <location>
        <begin position="554"/>
        <end position="629"/>
    </location>
</feature>
<feature type="compositionally biased region" description="Polar residues" evidence="5">
    <location>
        <begin position="601"/>
        <end position="629"/>
    </location>
</feature>
<evidence type="ECO:0000256" key="2">
    <source>
        <dbReference type="ARBA" id="ARBA00022723"/>
    </source>
</evidence>
<accession>A0A317XMF5</accession>
<protein>
    <recommendedName>
        <fullName evidence="6">Amidohydrolase-related domain-containing protein</fullName>
    </recommendedName>
</protein>
<dbReference type="PANTHER" id="PTHR11271">
    <property type="entry name" value="GUANINE DEAMINASE"/>
    <property type="match status" value="1"/>
</dbReference>
<feature type="compositionally biased region" description="Low complexity" evidence="5">
    <location>
        <begin position="55"/>
        <end position="74"/>
    </location>
</feature>
<dbReference type="STRING" id="1882483.A0A317XMF5"/>
<dbReference type="Gene3D" id="3.20.20.140">
    <property type="entry name" value="Metal-dependent hydrolases"/>
    <property type="match status" value="2"/>
</dbReference>
<keyword evidence="8" id="KW-1185">Reference proteome</keyword>
<evidence type="ECO:0000313" key="8">
    <source>
        <dbReference type="Proteomes" id="UP000246740"/>
    </source>
</evidence>
<evidence type="ECO:0000256" key="3">
    <source>
        <dbReference type="ARBA" id="ARBA00022801"/>
    </source>
</evidence>
<gene>
    <name evidence="7" type="ORF">BCV70DRAFT_201056</name>
</gene>
<dbReference type="SUPFAM" id="SSF51556">
    <property type="entry name" value="Metallo-dependent hydrolases"/>
    <property type="match status" value="2"/>
</dbReference>
<name>A0A317XMF5_9BASI</name>
<evidence type="ECO:0000259" key="6">
    <source>
        <dbReference type="Pfam" id="PF01979"/>
    </source>
</evidence>
<evidence type="ECO:0000256" key="4">
    <source>
        <dbReference type="ARBA" id="ARBA00022833"/>
    </source>
</evidence>
<dbReference type="InterPro" id="IPR006680">
    <property type="entry name" value="Amidohydro-rel"/>
</dbReference>
<dbReference type="InParanoid" id="A0A317XMF5"/>
<feature type="compositionally biased region" description="Polar residues" evidence="5">
    <location>
        <begin position="289"/>
        <end position="302"/>
    </location>
</feature>
<keyword evidence="2" id="KW-0479">Metal-binding</keyword>
<sequence>MPAPHLLPKRVFVGAIISSRSATDLSIIEHGVLGVGSGGVIRFLEDLDRWEKKAAPSPSGVSSSSTSASTTDTIGGDDRSSTPVPIPGTRTSLPEAPELSSLEMPPPAHPTKQPVSALTEAAAKEDALIRAVLDKHGWRPGQYKLTRLPPGSFLCSGFIDTHTHACQVPNIGLGQQYELLDWLQHVTFPRERRFEDTRYARKTYESVVQRLIDSGTTTACYYATLHLEASKILAEICNERGQRAFVGKCQMDRNSPIDYIEKNASQSIEDTKEFVRFTRSLRPYGQPPDVSSPSMSPADLMTTSPEMDASIARLSATMDEIMSPGGAGSKPPSETDGSPTSAKVASKHLSAATRPPGVAVARQTSSSSIRSARDSGTSTPSRQRERELANQLVQPILTPRFAISCTDALLTGISALLSRDPTLRVQTHLSENEGEITFTKQLFPFAKNYTSVYDHYSLLGPRTVLAHAVHLDADELAIIKKRKCGISHCPTSNLNLRSGASRVGEMLNMGIKVGLGTDVSGGFGLGMLSAIREASVVAKVLAFQKAQAVSKAKEEEEERLAEAPPTLDQPPKPASSGSTVIDGRYPGPPVEGQYKPRKPHSITTSSLTPAEASSSVQDPASSMTTSTTVDFTKGPLSIATLFYLATLGGAEVCAMASRIGSLEVGKEFDALLVQTTSHWGPSGYTGNPGCFVEEDDTLPDVFEKWLFTGDDRNIGTVFVRGRVVGGARPIRD</sequence>
<dbReference type="Gene3D" id="2.30.40.10">
    <property type="entry name" value="Urease, subunit C, domain 1"/>
    <property type="match status" value="1"/>
</dbReference>
<dbReference type="Pfam" id="PF01979">
    <property type="entry name" value="Amidohydro_1"/>
    <property type="match status" value="2"/>
</dbReference>
<dbReference type="GO" id="GO:0046098">
    <property type="term" value="P:guanine metabolic process"/>
    <property type="evidence" value="ECO:0007669"/>
    <property type="project" value="TreeGrafter"/>
</dbReference>
<organism evidence="7 8">
    <name type="scientific">Testicularia cyperi</name>
    <dbReference type="NCBI Taxonomy" id="1882483"/>
    <lineage>
        <taxon>Eukaryota</taxon>
        <taxon>Fungi</taxon>
        <taxon>Dikarya</taxon>
        <taxon>Basidiomycota</taxon>
        <taxon>Ustilaginomycotina</taxon>
        <taxon>Ustilaginomycetes</taxon>
        <taxon>Ustilaginales</taxon>
        <taxon>Anthracoideaceae</taxon>
        <taxon>Testicularia</taxon>
    </lineage>
</organism>
<keyword evidence="4" id="KW-0862">Zinc</keyword>
<dbReference type="InterPro" id="IPR051607">
    <property type="entry name" value="Metallo-dep_hydrolases"/>
</dbReference>
<dbReference type="InterPro" id="IPR032466">
    <property type="entry name" value="Metal_Hydrolase"/>
</dbReference>
<dbReference type="PANTHER" id="PTHR11271:SF6">
    <property type="entry name" value="GUANINE DEAMINASE"/>
    <property type="match status" value="1"/>
</dbReference>
<proteinExistence type="predicted"/>
<feature type="domain" description="Amidohydrolase-related" evidence="6">
    <location>
        <begin position="154"/>
        <end position="542"/>
    </location>
</feature>
<evidence type="ECO:0000256" key="5">
    <source>
        <dbReference type="SAM" id="MobiDB-lite"/>
    </source>
</evidence>
<dbReference type="OrthoDB" id="194468at2759"/>
<dbReference type="EMBL" id="KZ819195">
    <property type="protein sequence ID" value="PWY99495.1"/>
    <property type="molecule type" value="Genomic_DNA"/>
</dbReference>
<dbReference type="GO" id="GO:0008892">
    <property type="term" value="F:guanine deaminase activity"/>
    <property type="evidence" value="ECO:0007669"/>
    <property type="project" value="TreeGrafter"/>
</dbReference>
<feature type="domain" description="Amidohydrolase-related" evidence="6">
    <location>
        <begin position="633"/>
        <end position="724"/>
    </location>
</feature>
<comment type="cofactor">
    <cofactor evidence="1">
        <name>Zn(2+)</name>
        <dbReference type="ChEBI" id="CHEBI:29105"/>
    </cofactor>
</comment>
<dbReference type="FunCoup" id="A0A317XMF5">
    <property type="interactions" value="235"/>
</dbReference>
<dbReference type="AlphaFoldDB" id="A0A317XMF5"/>
<reference evidence="7 8" key="1">
    <citation type="journal article" date="2018" name="Mol. Biol. Evol.">
        <title>Broad Genomic Sampling Reveals a Smut Pathogenic Ancestry of the Fungal Clade Ustilaginomycotina.</title>
        <authorList>
            <person name="Kijpornyongpan T."/>
            <person name="Mondo S.J."/>
            <person name="Barry K."/>
            <person name="Sandor L."/>
            <person name="Lee J."/>
            <person name="Lipzen A."/>
            <person name="Pangilinan J."/>
            <person name="LaButti K."/>
            <person name="Hainaut M."/>
            <person name="Henrissat B."/>
            <person name="Grigoriev I.V."/>
            <person name="Spatafora J.W."/>
            <person name="Aime M.C."/>
        </authorList>
    </citation>
    <scope>NUCLEOTIDE SEQUENCE [LARGE SCALE GENOMIC DNA]</scope>
    <source>
        <strain evidence="7 8">MCA 3645</strain>
    </source>
</reference>
<evidence type="ECO:0000313" key="7">
    <source>
        <dbReference type="EMBL" id="PWY99495.1"/>
    </source>
</evidence>